<dbReference type="AlphaFoldDB" id="A0A9X3LI32"/>
<reference evidence="1" key="1">
    <citation type="submission" date="2022-05" db="EMBL/GenBank/DDBJ databases">
        <authorList>
            <person name="Colautti A."/>
            <person name="Iacumin L."/>
        </authorList>
    </citation>
    <scope>NUCLEOTIDE SEQUENCE</scope>
    <source>
        <strain evidence="1">SK 55</strain>
    </source>
</reference>
<dbReference type="RefSeq" id="WP_269926829.1">
    <property type="nucleotide sequence ID" value="NZ_JAMKBJ010000009.1"/>
</dbReference>
<proteinExistence type="predicted"/>
<comment type="caution">
    <text evidence="1">The sequence shown here is derived from an EMBL/GenBank/DDBJ whole genome shotgun (WGS) entry which is preliminary data.</text>
</comment>
<sequence length="202" mass="23151">MGSRIMHSIIAYKIAESVSISDKTSFLLGGIAPDAVSPKDVSHFFTGDVDDYSREVDYENFIEKYSSVKNSSFILGYYSHLIADDLWLKGFYLPWLKNRLENDQKILNLYHGDFQMLNGLLLDYYGVTDELKETLESTGSVIEIDEVPSEDIYDFVPYVLDDMKYDIAHSKQQLNVFTFEQIIGYIETSVQKGIMHIKPILS</sequence>
<dbReference type="GO" id="GO:0016787">
    <property type="term" value="F:hydrolase activity"/>
    <property type="evidence" value="ECO:0007669"/>
    <property type="project" value="UniProtKB-KW"/>
</dbReference>
<gene>
    <name evidence="1" type="ORF">M9R32_11250</name>
</gene>
<evidence type="ECO:0000313" key="1">
    <source>
        <dbReference type="EMBL" id="MCZ8537760.1"/>
    </source>
</evidence>
<name>A0A9X3LI32_9BACL</name>
<dbReference type="Proteomes" id="UP001152173">
    <property type="component" value="Unassembled WGS sequence"/>
</dbReference>
<dbReference type="EMBL" id="JAMKBJ010000009">
    <property type="protein sequence ID" value="MCZ8537760.1"/>
    <property type="molecule type" value="Genomic_DNA"/>
</dbReference>
<protein>
    <submittedName>
        <fullName evidence="1">Hydrolase</fullName>
    </submittedName>
</protein>
<organism evidence="1 2">
    <name type="scientific">Paenisporosarcina quisquiliarum</name>
    <dbReference type="NCBI Taxonomy" id="365346"/>
    <lineage>
        <taxon>Bacteria</taxon>
        <taxon>Bacillati</taxon>
        <taxon>Bacillota</taxon>
        <taxon>Bacilli</taxon>
        <taxon>Bacillales</taxon>
        <taxon>Caryophanaceae</taxon>
        <taxon>Paenisporosarcina</taxon>
    </lineage>
</organism>
<accession>A0A9X3LI32</accession>
<evidence type="ECO:0000313" key="2">
    <source>
        <dbReference type="Proteomes" id="UP001152173"/>
    </source>
</evidence>
<keyword evidence="2" id="KW-1185">Reference proteome</keyword>
<keyword evidence="1" id="KW-0378">Hydrolase</keyword>